<dbReference type="SUPFAM" id="SSF52540">
    <property type="entry name" value="P-loop containing nucleoside triphosphate hydrolases"/>
    <property type="match status" value="1"/>
</dbReference>
<accession>A0A2P8FB78</accession>
<sequence length="880" mass="95463">MAKDTSKLPVPNFKILKAALAEYADARAYLVWRAFSTENETKFSKLPVDPDTGLATKPNTAKARGVLTFDEAQEAVEVLIDQGLPVGIGLYPPAAGLIALDADAYVKAGTLDDWVKPIIGTAYAEVSPSGTGIRMLVSSVSESLSALANGHERHNLGLYGAPTSKFVTLTGSLVDVSDPRPIKPLSGSSEKAIWAHWAKMDAEKGRPSMAKFASMYPAGRDGMHLALEDIISGASLPPATVAFAARAVNYVSTTEVEDALHEAFHASEVKDTARWHKRYPKSIEGALEWVRARDLGAGSALREMPTQVVQGAKDFMKGHLARKAGEKPDTAPEAAPRPKREDVIHWYRHIGGSGGEYTSYVLTKEHEAISAWLKNPDWLEGLDDDEVDKVRLDHCEKFGLDRPQGLDPDPDAVAIWYAPVGGGLDYSKSVSLSEYNAIVAWLEFPGWHEDVDDDGIDQIRYDYHVEHGLNIPSDLSKVAEGMAAFEAELEAERMATEAFDKSGWGPQRRPKTGIDRLVGAIIAKGILTVIAGSGGAAKSTLCASIAMGMARGHAVIGPEVLKVCNVLYLGIEDDLAMNERMLFAAAQRHRVASIQGDLRLFGEDNFRHVMKIHDGPLSLISDDAIVESFRDKLTDLISAANCDAVFIDPMAVLYGGQEMNNAAMNLLARELKRIAQVLNVAIVVVSHTRKPSGQRSQSQHDVKFGTELVDTARCVVNVGDLPQAEYDDLLNLVPAHEAAMVRKARVTKTNIGPGGSGFTFKISGESVECLDGSEESVGVVTPWTRPDVDQLIDPELWERIKTELECQFVLYSAQASGKKLKDLIAEIGGDYADNAPNIAKHLISEKWVVEREEKNPATSSRHLVKRAVVGRVPGLSAGYA</sequence>
<keyword evidence="2" id="KW-1185">Reference proteome</keyword>
<organism evidence="1 2">
    <name type="scientific">Shimia abyssi</name>
    <dbReference type="NCBI Taxonomy" id="1662395"/>
    <lineage>
        <taxon>Bacteria</taxon>
        <taxon>Pseudomonadati</taxon>
        <taxon>Pseudomonadota</taxon>
        <taxon>Alphaproteobacteria</taxon>
        <taxon>Rhodobacterales</taxon>
        <taxon>Roseobacteraceae</taxon>
    </lineage>
</organism>
<reference evidence="1 2" key="1">
    <citation type="submission" date="2018-03" db="EMBL/GenBank/DDBJ databases">
        <title>Genomic Encyclopedia of Archaeal and Bacterial Type Strains, Phase II (KMG-II): from individual species to whole genera.</title>
        <authorList>
            <person name="Goeker M."/>
        </authorList>
    </citation>
    <scope>NUCLEOTIDE SEQUENCE [LARGE SCALE GENOMIC DNA]</scope>
    <source>
        <strain evidence="1 2">DSM 100673</strain>
    </source>
</reference>
<dbReference type="Proteomes" id="UP000240418">
    <property type="component" value="Unassembled WGS sequence"/>
</dbReference>
<dbReference type="InterPro" id="IPR027417">
    <property type="entry name" value="P-loop_NTPase"/>
</dbReference>
<gene>
    <name evidence="1" type="ORF">CLV88_108167</name>
</gene>
<proteinExistence type="predicted"/>
<comment type="caution">
    <text evidence="1">The sequence shown here is derived from an EMBL/GenBank/DDBJ whole genome shotgun (WGS) entry which is preliminary data.</text>
</comment>
<dbReference type="AlphaFoldDB" id="A0A2P8FB78"/>
<evidence type="ECO:0000313" key="1">
    <source>
        <dbReference type="EMBL" id="PSL18986.1"/>
    </source>
</evidence>
<dbReference type="Gene3D" id="3.40.50.300">
    <property type="entry name" value="P-loop containing nucleotide triphosphate hydrolases"/>
    <property type="match status" value="1"/>
</dbReference>
<dbReference type="Pfam" id="PF13481">
    <property type="entry name" value="AAA_25"/>
    <property type="match status" value="1"/>
</dbReference>
<protein>
    <submittedName>
        <fullName evidence="1">AAA domain-containing protein</fullName>
    </submittedName>
</protein>
<name>A0A2P8FB78_9RHOB</name>
<evidence type="ECO:0000313" key="2">
    <source>
        <dbReference type="Proteomes" id="UP000240418"/>
    </source>
</evidence>
<dbReference type="OrthoDB" id="7867243at2"/>
<dbReference type="EMBL" id="PYGJ01000008">
    <property type="protein sequence ID" value="PSL18986.1"/>
    <property type="molecule type" value="Genomic_DNA"/>
</dbReference>
<dbReference type="RefSeq" id="WP_106608971.1">
    <property type="nucleotide sequence ID" value="NZ_PYGJ01000008.1"/>
</dbReference>